<sequence length="76" mass="8630">MTRLSPEDATCREALVRVGCSRNTVRCDVSRRQLFRPEMTSNKREAERRQPVPRESLGSSRSVPNVPTEPLGITFN</sequence>
<feature type="region of interest" description="Disordered" evidence="1">
    <location>
        <begin position="36"/>
        <end position="76"/>
    </location>
</feature>
<protein>
    <submittedName>
        <fullName evidence="3">HTH_Tnp_ISL3 domain-containing protein</fullName>
    </submittedName>
</protein>
<accession>A0A1I7ZJ40</accession>
<name>A0A1I7ZJ40_9BILA</name>
<dbReference type="WBParaSite" id="L893_g26893.t1">
    <property type="protein sequence ID" value="L893_g26893.t1"/>
    <property type="gene ID" value="L893_g26893"/>
</dbReference>
<dbReference type="Proteomes" id="UP000095287">
    <property type="component" value="Unplaced"/>
</dbReference>
<dbReference type="AlphaFoldDB" id="A0A1I7ZJ40"/>
<feature type="compositionally biased region" description="Basic and acidic residues" evidence="1">
    <location>
        <begin position="41"/>
        <end position="52"/>
    </location>
</feature>
<keyword evidence="2" id="KW-1185">Reference proteome</keyword>
<reference evidence="3" key="1">
    <citation type="submission" date="2016-11" db="UniProtKB">
        <authorList>
            <consortium name="WormBaseParasite"/>
        </authorList>
    </citation>
    <scope>IDENTIFICATION</scope>
</reference>
<evidence type="ECO:0000256" key="1">
    <source>
        <dbReference type="SAM" id="MobiDB-lite"/>
    </source>
</evidence>
<organism evidence="2 3">
    <name type="scientific">Steinernema glaseri</name>
    <dbReference type="NCBI Taxonomy" id="37863"/>
    <lineage>
        <taxon>Eukaryota</taxon>
        <taxon>Metazoa</taxon>
        <taxon>Ecdysozoa</taxon>
        <taxon>Nematoda</taxon>
        <taxon>Chromadorea</taxon>
        <taxon>Rhabditida</taxon>
        <taxon>Tylenchina</taxon>
        <taxon>Panagrolaimomorpha</taxon>
        <taxon>Strongyloidoidea</taxon>
        <taxon>Steinernematidae</taxon>
        <taxon>Steinernema</taxon>
    </lineage>
</organism>
<proteinExistence type="predicted"/>
<evidence type="ECO:0000313" key="3">
    <source>
        <dbReference type="WBParaSite" id="L893_g26893.t1"/>
    </source>
</evidence>
<evidence type="ECO:0000313" key="2">
    <source>
        <dbReference type="Proteomes" id="UP000095287"/>
    </source>
</evidence>